<name>A0ABR7UJS7_9BRAD</name>
<keyword evidence="3" id="KW-1185">Reference proteome</keyword>
<keyword evidence="1" id="KW-0812">Transmembrane</keyword>
<evidence type="ECO:0008006" key="4">
    <source>
        <dbReference type="Google" id="ProtNLM"/>
    </source>
</evidence>
<proteinExistence type="predicted"/>
<evidence type="ECO:0000313" key="2">
    <source>
        <dbReference type="EMBL" id="MBC9984365.1"/>
    </source>
</evidence>
<gene>
    <name evidence="2" type="ORF">HA482_39985</name>
</gene>
<organism evidence="2 3">
    <name type="scientific">Bradyrhizobium campsiandrae</name>
    <dbReference type="NCBI Taxonomy" id="1729892"/>
    <lineage>
        <taxon>Bacteria</taxon>
        <taxon>Pseudomonadati</taxon>
        <taxon>Pseudomonadota</taxon>
        <taxon>Alphaproteobacteria</taxon>
        <taxon>Hyphomicrobiales</taxon>
        <taxon>Nitrobacteraceae</taxon>
        <taxon>Bradyrhizobium</taxon>
    </lineage>
</organism>
<keyword evidence="1" id="KW-1133">Transmembrane helix</keyword>
<feature type="transmembrane region" description="Helical" evidence="1">
    <location>
        <begin position="6"/>
        <end position="29"/>
    </location>
</feature>
<sequence>MGSESVGGICGAVVAAIVLASAVVLGPIGQYGKPPKPAKVEPAPAAAVPAAPVAPAPRGPVIREVPN</sequence>
<accession>A0ABR7UJS7</accession>
<dbReference type="EMBL" id="JAATTO010000109">
    <property type="protein sequence ID" value="MBC9984365.1"/>
    <property type="molecule type" value="Genomic_DNA"/>
</dbReference>
<dbReference type="Proteomes" id="UP000639516">
    <property type="component" value="Unassembled WGS sequence"/>
</dbReference>
<keyword evidence="1" id="KW-0472">Membrane</keyword>
<reference evidence="2 3" key="1">
    <citation type="journal article" date="2020" name="Arch. Microbiol.">
        <title>Bradyrhizobium campsiandrae sp. nov., a nitrogen-fixing bacterial strain isolated from a native leguminous tree from the Amazon adapted to flooded conditions.</title>
        <authorList>
            <person name="Cabral Michel D."/>
            <person name="Martins da Costa E."/>
            <person name="Azarias Guimaraes A."/>
            <person name="Soares de Carvalho T."/>
            <person name="Santos de Castro Caputo P."/>
            <person name="Willems A."/>
            <person name="de Souza Moreira F.M."/>
        </authorList>
    </citation>
    <scope>NUCLEOTIDE SEQUENCE [LARGE SCALE GENOMIC DNA]</scope>
    <source>
        <strain evidence="3">INPA 384B</strain>
    </source>
</reference>
<evidence type="ECO:0000256" key="1">
    <source>
        <dbReference type="SAM" id="Phobius"/>
    </source>
</evidence>
<protein>
    <recommendedName>
        <fullName evidence="4">Dynamin</fullName>
    </recommendedName>
</protein>
<comment type="caution">
    <text evidence="2">The sequence shown here is derived from an EMBL/GenBank/DDBJ whole genome shotgun (WGS) entry which is preliminary data.</text>
</comment>
<dbReference type="RefSeq" id="WP_188095399.1">
    <property type="nucleotide sequence ID" value="NZ_JAANIH010000001.1"/>
</dbReference>
<evidence type="ECO:0000313" key="3">
    <source>
        <dbReference type="Proteomes" id="UP000639516"/>
    </source>
</evidence>